<gene>
    <name evidence="3" type="ORF">CCACVL1_17903</name>
</gene>
<keyword evidence="2" id="KW-0472">Membrane</keyword>
<evidence type="ECO:0000256" key="1">
    <source>
        <dbReference type="SAM" id="MobiDB-lite"/>
    </source>
</evidence>
<keyword evidence="2" id="KW-1133">Transmembrane helix</keyword>
<dbReference type="Proteomes" id="UP000188268">
    <property type="component" value="Unassembled WGS sequence"/>
</dbReference>
<name>A0A1R3HP68_COCAP</name>
<keyword evidence="4" id="KW-1185">Reference proteome</keyword>
<evidence type="ECO:0000256" key="2">
    <source>
        <dbReference type="SAM" id="Phobius"/>
    </source>
</evidence>
<keyword evidence="2" id="KW-0812">Transmembrane</keyword>
<sequence>MNPDYYFPPETNSNYYPMELPPPPPPPQYSQLTGDQSGNSFFSLPSDGHSKTALVGVFCVLFVFAIIGCIYCAYRKNKKSESSKAESSTSQLETTSVPVLADFSAKASARAQDERPIPKGADRIEALV</sequence>
<feature type="compositionally biased region" description="Basic and acidic residues" evidence="1">
    <location>
        <begin position="111"/>
        <end position="128"/>
    </location>
</feature>
<comment type="caution">
    <text evidence="3">The sequence shown here is derived from an EMBL/GenBank/DDBJ whole genome shotgun (WGS) entry which is preliminary data.</text>
</comment>
<feature type="region of interest" description="Disordered" evidence="1">
    <location>
        <begin position="106"/>
        <end position="128"/>
    </location>
</feature>
<evidence type="ECO:0000313" key="4">
    <source>
        <dbReference type="Proteomes" id="UP000188268"/>
    </source>
</evidence>
<dbReference type="Gramene" id="OMO72186">
    <property type="protein sequence ID" value="OMO72186"/>
    <property type="gene ID" value="CCACVL1_17903"/>
</dbReference>
<dbReference type="AlphaFoldDB" id="A0A1R3HP68"/>
<organism evidence="3 4">
    <name type="scientific">Corchorus capsularis</name>
    <name type="common">Jute</name>
    <dbReference type="NCBI Taxonomy" id="210143"/>
    <lineage>
        <taxon>Eukaryota</taxon>
        <taxon>Viridiplantae</taxon>
        <taxon>Streptophyta</taxon>
        <taxon>Embryophyta</taxon>
        <taxon>Tracheophyta</taxon>
        <taxon>Spermatophyta</taxon>
        <taxon>Magnoliopsida</taxon>
        <taxon>eudicotyledons</taxon>
        <taxon>Gunneridae</taxon>
        <taxon>Pentapetalae</taxon>
        <taxon>rosids</taxon>
        <taxon>malvids</taxon>
        <taxon>Malvales</taxon>
        <taxon>Malvaceae</taxon>
        <taxon>Grewioideae</taxon>
        <taxon>Apeibeae</taxon>
        <taxon>Corchorus</taxon>
    </lineage>
</organism>
<proteinExistence type="predicted"/>
<feature type="compositionally biased region" description="Pro residues" evidence="1">
    <location>
        <begin position="19"/>
        <end position="28"/>
    </location>
</feature>
<accession>A0A1R3HP68</accession>
<reference evidence="3 4" key="1">
    <citation type="submission" date="2013-09" db="EMBL/GenBank/DDBJ databases">
        <title>Corchorus capsularis genome sequencing.</title>
        <authorList>
            <person name="Alam M."/>
            <person name="Haque M.S."/>
            <person name="Islam M.S."/>
            <person name="Emdad E.M."/>
            <person name="Islam M.M."/>
            <person name="Ahmed B."/>
            <person name="Halim A."/>
            <person name="Hossen Q.M.M."/>
            <person name="Hossain M.Z."/>
            <person name="Ahmed R."/>
            <person name="Khan M.M."/>
            <person name="Islam R."/>
            <person name="Rashid M.M."/>
            <person name="Khan S.A."/>
            <person name="Rahman M.S."/>
            <person name="Alam M."/>
        </authorList>
    </citation>
    <scope>NUCLEOTIDE SEQUENCE [LARGE SCALE GENOMIC DNA]</scope>
    <source>
        <strain evidence="4">cv. CVL-1</strain>
        <tissue evidence="3">Whole seedling</tissue>
    </source>
</reference>
<feature type="region of interest" description="Disordered" evidence="1">
    <location>
        <begin position="16"/>
        <end position="36"/>
    </location>
</feature>
<dbReference type="EMBL" id="AWWV01011472">
    <property type="protein sequence ID" value="OMO72186.1"/>
    <property type="molecule type" value="Genomic_DNA"/>
</dbReference>
<protein>
    <submittedName>
        <fullName evidence="3">Tumor necrosis factor ligand superfamily member 6-like protein</fullName>
    </submittedName>
</protein>
<evidence type="ECO:0000313" key="3">
    <source>
        <dbReference type="EMBL" id="OMO72186.1"/>
    </source>
</evidence>
<feature type="transmembrane region" description="Helical" evidence="2">
    <location>
        <begin position="53"/>
        <end position="74"/>
    </location>
</feature>